<dbReference type="InterPro" id="IPR036968">
    <property type="entry name" value="Enolpyruvate_Tfrase_sf"/>
</dbReference>
<feature type="modified residue" description="2-(S-cysteinyl)pyruvic acid O-phosphothioketal" evidence="12">
    <location>
        <position position="116"/>
    </location>
</feature>
<comment type="similarity">
    <text evidence="10 12">Belongs to the EPSP synthase family. MurA subfamily.</text>
</comment>
<dbReference type="OrthoDB" id="9803760at2"/>
<dbReference type="RefSeq" id="WP_092469747.1">
    <property type="nucleotide sequence ID" value="NZ_FOOX01000003.1"/>
</dbReference>
<dbReference type="GO" id="GO:0071555">
    <property type="term" value="P:cell wall organization"/>
    <property type="evidence" value="ECO:0007669"/>
    <property type="project" value="UniProtKB-KW"/>
</dbReference>
<dbReference type="GO" id="GO:0005737">
    <property type="term" value="C:cytoplasm"/>
    <property type="evidence" value="ECO:0007669"/>
    <property type="project" value="UniProtKB-SubCell"/>
</dbReference>
<comment type="function">
    <text evidence="12">Cell wall formation. Adds enolpyruvyl to UDP-N-acetylglucosamine.</text>
</comment>
<comment type="pathway">
    <text evidence="2 12">Cell wall biogenesis; peptidoglycan biosynthesis.</text>
</comment>
<feature type="binding site" evidence="12">
    <location>
        <position position="304"/>
    </location>
    <ligand>
        <name>UDP-N-acetyl-alpha-D-glucosamine</name>
        <dbReference type="ChEBI" id="CHEBI:57705"/>
    </ligand>
</feature>
<dbReference type="GO" id="GO:0019277">
    <property type="term" value="P:UDP-N-acetylgalactosamine biosynthetic process"/>
    <property type="evidence" value="ECO:0007669"/>
    <property type="project" value="InterPro"/>
</dbReference>
<name>A0A1I2QQR4_9FIRM</name>
<dbReference type="Proteomes" id="UP000199337">
    <property type="component" value="Unassembled WGS sequence"/>
</dbReference>
<dbReference type="InterPro" id="IPR001986">
    <property type="entry name" value="Enolpyruvate_Tfrase_dom"/>
</dbReference>
<feature type="active site" description="Proton donor" evidence="12">
    <location>
        <position position="116"/>
    </location>
</feature>
<dbReference type="SUPFAM" id="SSF55205">
    <property type="entry name" value="EPT/RTPC-like"/>
    <property type="match status" value="1"/>
</dbReference>
<evidence type="ECO:0000256" key="4">
    <source>
        <dbReference type="ARBA" id="ARBA00022618"/>
    </source>
</evidence>
<keyword evidence="9 12" id="KW-0961">Cell wall biogenesis/degradation</keyword>
<dbReference type="GO" id="GO:0051301">
    <property type="term" value="P:cell division"/>
    <property type="evidence" value="ECO:0007669"/>
    <property type="project" value="UniProtKB-KW"/>
</dbReference>
<dbReference type="Pfam" id="PF00275">
    <property type="entry name" value="EPSP_synthase"/>
    <property type="match status" value="1"/>
</dbReference>
<gene>
    <name evidence="12" type="primary">murA</name>
    <name evidence="14" type="ORF">SAMN05660649_01248</name>
</gene>
<dbReference type="NCBIfam" id="NF006873">
    <property type="entry name" value="PRK09369.1"/>
    <property type="match status" value="1"/>
</dbReference>
<evidence type="ECO:0000259" key="13">
    <source>
        <dbReference type="Pfam" id="PF00275"/>
    </source>
</evidence>
<reference evidence="15" key="1">
    <citation type="submission" date="2016-10" db="EMBL/GenBank/DDBJ databases">
        <authorList>
            <person name="Varghese N."/>
            <person name="Submissions S."/>
        </authorList>
    </citation>
    <scope>NUCLEOTIDE SEQUENCE [LARGE SCALE GENOMIC DNA]</scope>
    <source>
        <strain evidence="15">DSM 17038</strain>
    </source>
</reference>
<dbReference type="GO" id="GO:0008360">
    <property type="term" value="P:regulation of cell shape"/>
    <property type="evidence" value="ECO:0007669"/>
    <property type="project" value="UniProtKB-KW"/>
</dbReference>
<dbReference type="NCBIfam" id="TIGR01072">
    <property type="entry name" value="murA"/>
    <property type="match status" value="1"/>
</dbReference>
<evidence type="ECO:0000256" key="12">
    <source>
        <dbReference type="HAMAP-Rule" id="MF_00111"/>
    </source>
</evidence>
<evidence type="ECO:0000256" key="11">
    <source>
        <dbReference type="ARBA" id="ARBA00047527"/>
    </source>
</evidence>
<keyword evidence="12" id="KW-0670">Pyruvate</keyword>
<feature type="binding site" evidence="12">
    <location>
        <position position="326"/>
    </location>
    <ligand>
        <name>UDP-N-acetyl-alpha-D-glucosamine</name>
        <dbReference type="ChEBI" id="CHEBI:57705"/>
    </ligand>
</feature>
<feature type="domain" description="Enolpyruvate transferase" evidence="13">
    <location>
        <begin position="8"/>
        <end position="404"/>
    </location>
</feature>
<organism evidence="14 15">
    <name type="scientific">Desulfotruncus arcticus DSM 17038</name>
    <dbReference type="NCBI Taxonomy" id="1121424"/>
    <lineage>
        <taxon>Bacteria</taxon>
        <taxon>Bacillati</taxon>
        <taxon>Bacillota</taxon>
        <taxon>Clostridia</taxon>
        <taxon>Eubacteriales</taxon>
        <taxon>Desulfallaceae</taxon>
        <taxon>Desulfotruncus</taxon>
    </lineage>
</organism>
<proteinExistence type="inferred from homology"/>
<evidence type="ECO:0000256" key="5">
    <source>
        <dbReference type="ARBA" id="ARBA00022679"/>
    </source>
</evidence>
<dbReference type="InterPro" id="IPR050068">
    <property type="entry name" value="MurA_subfamily"/>
</dbReference>
<evidence type="ECO:0000313" key="14">
    <source>
        <dbReference type="EMBL" id="SFG27961.1"/>
    </source>
</evidence>
<sequence>MQRFMVVGGNRLVGTVRASGSKNATLPIMAASLLLDGQCIIRGIPRLRDVAVMRDVLVYLGAGVVWEKDTMYIDARNVSSQEVSEDLMRRMRASNLVLGPLISRFRQAKISYPGGCQIGSRPMNLHLKGLQGLGATITEKFGYISAEARNLAGTEIYLDVPSVGATENLMMASVFAKGKTVIKNAAREPEITDLQNFLNLLGARINGAGTDVIKIQGVDGLYGADHTVIPDRIEAGTHMIAGAITGGDVTVADVIPEHLEPVINKLRETGAFVEVKDSQVRVAVDRKLKAVDIKTMPYPGFPTDMQPQFMALLTMCEGTGIITETVFENRYKHVMEMRRMGADIRLEGQTAVVRGVPGLSGACVEATDLRAGAALVLAAMAAENGTVIEQVEHIDRGYERLENKYNALGARIIRVHN</sequence>
<dbReference type="Gene3D" id="3.65.10.10">
    <property type="entry name" value="Enolpyruvate transferase domain"/>
    <property type="match status" value="2"/>
</dbReference>
<accession>A0A1I2QQR4</accession>
<evidence type="ECO:0000256" key="10">
    <source>
        <dbReference type="ARBA" id="ARBA00038367"/>
    </source>
</evidence>
<comment type="catalytic activity">
    <reaction evidence="11 12">
        <text>phosphoenolpyruvate + UDP-N-acetyl-alpha-D-glucosamine = UDP-N-acetyl-3-O-(1-carboxyvinyl)-alpha-D-glucosamine + phosphate</text>
        <dbReference type="Rhea" id="RHEA:18681"/>
        <dbReference type="ChEBI" id="CHEBI:43474"/>
        <dbReference type="ChEBI" id="CHEBI:57705"/>
        <dbReference type="ChEBI" id="CHEBI:58702"/>
        <dbReference type="ChEBI" id="CHEBI:68483"/>
        <dbReference type="EC" id="2.5.1.7"/>
    </reaction>
</comment>
<feature type="binding site" evidence="12">
    <location>
        <position position="92"/>
    </location>
    <ligand>
        <name>UDP-N-acetyl-alpha-D-glucosamine</name>
        <dbReference type="ChEBI" id="CHEBI:57705"/>
    </ligand>
</feature>
<feature type="binding site" evidence="12">
    <location>
        <begin position="22"/>
        <end position="23"/>
    </location>
    <ligand>
        <name>phosphoenolpyruvate</name>
        <dbReference type="ChEBI" id="CHEBI:58702"/>
    </ligand>
</feature>
<keyword evidence="5 12" id="KW-0808">Transferase</keyword>
<keyword evidence="7 12" id="KW-0573">Peptidoglycan synthesis</keyword>
<keyword evidence="4 12" id="KW-0132">Cell division</keyword>
<evidence type="ECO:0000256" key="1">
    <source>
        <dbReference type="ARBA" id="ARBA00004496"/>
    </source>
</evidence>
<evidence type="ECO:0000256" key="3">
    <source>
        <dbReference type="ARBA" id="ARBA00022490"/>
    </source>
</evidence>
<dbReference type="AlphaFoldDB" id="A0A1I2QQR4"/>
<comment type="subcellular location">
    <subcellularLocation>
        <location evidence="1 12">Cytoplasm</location>
    </subcellularLocation>
</comment>
<keyword evidence="6 12" id="KW-0133">Cell shape</keyword>
<evidence type="ECO:0000256" key="8">
    <source>
        <dbReference type="ARBA" id="ARBA00023306"/>
    </source>
</evidence>
<dbReference type="PANTHER" id="PTHR43783:SF1">
    <property type="entry name" value="UDP-N-ACETYLGLUCOSAMINE 1-CARBOXYVINYLTRANSFERASE"/>
    <property type="match status" value="1"/>
</dbReference>
<keyword evidence="3 12" id="KW-0963">Cytoplasm</keyword>
<dbReference type="InterPro" id="IPR005750">
    <property type="entry name" value="UDP_GlcNAc_COvinyl_MurA"/>
</dbReference>
<evidence type="ECO:0000256" key="6">
    <source>
        <dbReference type="ARBA" id="ARBA00022960"/>
    </source>
</evidence>
<dbReference type="EC" id="2.5.1.7" evidence="12"/>
<dbReference type="PANTHER" id="PTHR43783">
    <property type="entry name" value="UDP-N-ACETYLGLUCOSAMINE 1-CARBOXYVINYLTRANSFERASE"/>
    <property type="match status" value="1"/>
</dbReference>
<dbReference type="InterPro" id="IPR013792">
    <property type="entry name" value="RNA3'P_cycl/enolpyr_Trfase_a/b"/>
</dbReference>
<dbReference type="CDD" id="cd01555">
    <property type="entry name" value="UdpNAET"/>
    <property type="match status" value="1"/>
</dbReference>
<dbReference type="GO" id="GO:0009252">
    <property type="term" value="P:peptidoglycan biosynthetic process"/>
    <property type="evidence" value="ECO:0007669"/>
    <property type="project" value="UniProtKB-UniRule"/>
</dbReference>
<keyword evidence="15" id="KW-1185">Reference proteome</keyword>
<protein>
    <recommendedName>
        <fullName evidence="12">UDP-N-acetylglucosamine 1-carboxyvinyltransferase</fullName>
        <ecNumber evidence="12">2.5.1.7</ecNumber>
    </recommendedName>
    <alternativeName>
        <fullName evidence="12">Enoylpyruvate transferase</fullName>
    </alternativeName>
    <alternativeName>
        <fullName evidence="12">UDP-N-acetylglucosamine enolpyruvyl transferase</fullName>
        <shortName evidence="12">EPT</shortName>
    </alternativeName>
</protein>
<dbReference type="HAMAP" id="MF_00111">
    <property type="entry name" value="MurA"/>
    <property type="match status" value="1"/>
</dbReference>
<evidence type="ECO:0000256" key="2">
    <source>
        <dbReference type="ARBA" id="ARBA00004752"/>
    </source>
</evidence>
<dbReference type="STRING" id="341036.SAMN05660649_01248"/>
<dbReference type="GO" id="GO:0008760">
    <property type="term" value="F:UDP-N-acetylglucosamine 1-carboxyvinyltransferase activity"/>
    <property type="evidence" value="ECO:0007669"/>
    <property type="project" value="UniProtKB-UniRule"/>
</dbReference>
<evidence type="ECO:0000256" key="7">
    <source>
        <dbReference type="ARBA" id="ARBA00022984"/>
    </source>
</evidence>
<keyword evidence="8 12" id="KW-0131">Cell cycle</keyword>
<comment type="caution">
    <text evidence="12">Lacks conserved residue(s) required for the propagation of feature annotation.</text>
</comment>
<dbReference type="EMBL" id="FOOX01000003">
    <property type="protein sequence ID" value="SFG27961.1"/>
    <property type="molecule type" value="Genomic_DNA"/>
</dbReference>
<evidence type="ECO:0000313" key="15">
    <source>
        <dbReference type="Proteomes" id="UP000199337"/>
    </source>
</evidence>
<dbReference type="UniPathway" id="UPA00219"/>
<evidence type="ECO:0000256" key="9">
    <source>
        <dbReference type="ARBA" id="ARBA00023316"/>
    </source>
</evidence>